<sequence length="256" mass="28923">MTLPDYEYRGLMAEAWDLLRGDTSHWADRFFFLDLIHRYGQPALDVGCGTGRLLLDYLAQGIDIDGVDNSPEMLAICRRKGEAMGLTPTVYEQYIEHLALPRRYRTIIVPSSSLQLVVDPWAAQEAMRRLVAHLEPGGALCASIMTLWRHGDPLESTFEQSAQRPDGATIRRVSRTRYDPATACEDSEDRYQVIVDGVVIAEEYYSRAPAVRSYTQEQVRTLFEQAGLVEVRLFHEFTFDPAALDDTLFTVVGVTV</sequence>
<evidence type="ECO:0000256" key="1">
    <source>
        <dbReference type="ARBA" id="ARBA00022679"/>
    </source>
</evidence>
<gene>
    <name evidence="3" type="ordered locus">Rcas_4176</name>
</gene>
<accession>A7NRL1</accession>
<dbReference type="EMBL" id="CP000804">
    <property type="protein sequence ID" value="ABU60207.1"/>
    <property type="molecule type" value="Genomic_DNA"/>
</dbReference>
<dbReference type="OrthoDB" id="9804312at2"/>
<proteinExistence type="predicted"/>
<evidence type="ECO:0000313" key="3">
    <source>
        <dbReference type="EMBL" id="ABU60207.1"/>
    </source>
</evidence>
<evidence type="ECO:0000259" key="2">
    <source>
        <dbReference type="Pfam" id="PF13649"/>
    </source>
</evidence>
<evidence type="ECO:0000313" key="4">
    <source>
        <dbReference type="Proteomes" id="UP000000263"/>
    </source>
</evidence>
<dbReference type="GO" id="GO:0008168">
    <property type="term" value="F:methyltransferase activity"/>
    <property type="evidence" value="ECO:0007669"/>
    <property type="project" value="UniProtKB-KW"/>
</dbReference>
<protein>
    <submittedName>
        <fullName evidence="3">Methyltransferase type 11</fullName>
    </submittedName>
</protein>
<dbReference type="Gene3D" id="3.40.50.150">
    <property type="entry name" value="Vaccinia Virus protein VP39"/>
    <property type="match status" value="1"/>
</dbReference>
<dbReference type="Proteomes" id="UP000000263">
    <property type="component" value="Chromosome"/>
</dbReference>
<dbReference type="GO" id="GO:0032259">
    <property type="term" value="P:methylation"/>
    <property type="evidence" value="ECO:0007669"/>
    <property type="project" value="UniProtKB-KW"/>
</dbReference>
<dbReference type="Gene3D" id="2.20.130.10">
    <property type="entry name" value="CAC2371-like domains"/>
    <property type="match status" value="1"/>
</dbReference>
<keyword evidence="4" id="KW-1185">Reference proteome</keyword>
<name>A7NRL1_ROSCS</name>
<dbReference type="eggNOG" id="COG2226">
    <property type="taxonomic scope" value="Bacteria"/>
</dbReference>
<dbReference type="RefSeq" id="WP_012122628.1">
    <property type="nucleotide sequence ID" value="NC_009767.1"/>
</dbReference>
<dbReference type="PANTHER" id="PTHR43861">
    <property type="entry name" value="TRANS-ACONITATE 2-METHYLTRANSFERASE-RELATED"/>
    <property type="match status" value="1"/>
</dbReference>
<dbReference type="CDD" id="cd02440">
    <property type="entry name" value="AdoMet_MTases"/>
    <property type="match status" value="1"/>
</dbReference>
<dbReference type="SUPFAM" id="SSF53335">
    <property type="entry name" value="S-adenosyl-L-methionine-dependent methyltransferases"/>
    <property type="match status" value="1"/>
</dbReference>
<feature type="domain" description="Methyltransferase" evidence="2">
    <location>
        <begin position="44"/>
        <end position="138"/>
    </location>
</feature>
<dbReference type="HOGENOM" id="CLU_069129_7_2_0"/>
<dbReference type="AlphaFoldDB" id="A7NRL1"/>
<dbReference type="STRING" id="383372.Rcas_4176"/>
<keyword evidence="1 3" id="KW-0808">Transferase</keyword>
<dbReference type="InterPro" id="IPR041698">
    <property type="entry name" value="Methyltransf_25"/>
</dbReference>
<dbReference type="InterPro" id="IPR029063">
    <property type="entry name" value="SAM-dependent_MTases_sf"/>
</dbReference>
<keyword evidence="3" id="KW-0489">Methyltransferase</keyword>
<reference evidence="3 4" key="1">
    <citation type="submission" date="2007-08" db="EMBL/GenBank/DDBJ databases">
        <title>Complete sequence of Roseiflexus castenholzii DSM 13941.</title>
        <authorList>
            <consortium name="US DOE Joint Genome Institute"/>
            <person name="Copeland A."/>
            <person name="Lucas S."/>
            <person name="Lapidus A."/>
            <person name="Barry K."/>
            <person name="Glavina del Rio T."/>
            <person name="Dalin E."/>
            <person name="Tice H."/>
            <person name="Pitluck S."/>
            <person name="Thompson L.S."/>
            <person name="Brettin T."/>
            <person name="Bruce D."/>
            <person name="Detter J.C."/>
            <person name="Han C."/>
            <person name="Tapia R."/>
            <person name="Schmutz J."/>
            <person name="Larimer F."/>
            <person name="Land M."/>
            <person name="Hauser L."/>
            <person name="Kyrpides N."/>
            <person name="Mikhailova N."/>
            <person name="Bryant D.A."/>
            <person name="Hanada S."/>
            <person name="Tsukatani Y."/>
            <person name="Richardson P."/>
        </authorList>
    </citation>
    <scope>NUCLEOTIDE SEQUENCE [LARGE SCALE GENOMIC DNA]</scope>
    <source>
        <strain evidence="4">DSM 13941 / HLO8</strain>
    </source>
</reference>
<dbReference type="KEGG" id="rca:Rcas_4176"/>
<dbReference type="Pfam" id="PF13649">
    <property type="entry name" value="Methyltransf_25"/>
    <property type="match status" value="1"/>
</dbReference>
<organism evidence="3 4">
    <name type="scientific">Roseiflexus castenholzii (strain DSM 13941 / HLO8)</name>
    <dbReference type="NCBI Taxonomy" id="383372"/>
    <lineage>
        <taxon>Bacteria</taxon>
        <taxon>Bacillati</taxon>
        <taxon>Chloroflexota</taxon>
        <taxon>Chloroflexia</taxon>
        <taxon>Chloroflexales</taxon>
        <taxon>Roseiflexineae</taxon>
        <taxon>Roseiflexaceae</taxon>
        <taxon>Roseiflexus</taxon>
    </lineage>
</organism>